<proteinExistence type="predicted"/>
<dbReference type="EMBL" id="CP054492">
    <property type="protein sequence ID" value="QOY52762.1"/>
    <property type="molecule type" value="Genomic_DNA"/>
</dbReference>
<organism evidence="2 3">
    <name type="scientific">Candidatus Sulfurimonas baltica</name>
    <dbReference type="NCBI Taxonomy" id="2740404"/>
    <lineage>
        <taxon>Bacteria</taxon>
        <taxon>Pseudomonadati</taxon>
        <taxon>Campylobacterota</taxon>
        <taxon>Epsilonproteobacteria</taxon>
        <taxon>Campylobacterales</taxon>
        <taxon>Sulfurimonadaceae</taxon>
        <taxon>Sulfurimonas</taxon>
    </lineage>
</organism>
<reference evidence="2 3" key="1">
    <citation type="submission" date="2020-05" db="EMBL/GenBank/DDBJ databases">
        <title>Sulfurimonas marisnigri, sp. nov., and Sulfurimonas baltica, sp. nov., manganese oxide reducing chemolithoautotrophs of the class Epsilonproteobacteria isolated from the pelagic redoxclines of the Black and Baltic Seas and emended description of the genus Sulfurimonas.</title>
        <authorList>
            <person name="Henkel J.V."/>
            <person name="Laudan C."/>
            <person name="Werner J."/>
            <person name="Neu T."/>
            <person name="Plewe S."/>
            <person name="Sproer C."/>
            <person name="Bunk B."/>
            <person name="Schulz-Vogt H.N."/>
        </authorList>
    </citation>
    <scope>NUCLEOTIDE SEQUENCE [LARGE SCALE GENOMIC DNA]</scope>
    <source>
        <strain evidence="2 3">GD2</strain>
    </source>
</reference>
<keyword evidence="3" id="KW-1185">Reference proteome</keyword>
<keyword evidence="1" id="KW-0812">Transmembrane</keyword>
<dbReference type="KEGG" id="sbal:HUE88_03490"/>
<accession>A0A7S7LWR3</accession>
<evidence type="ECO:0000256" key="1">
    <source>
        <dbReference type="SAM" id="Phobius"/>
    </source>
</evidence>
<dbReference type="Proteomes" id="UP000593994">
    <property type="component" value="Chromosome"/>
</dbReference>
<dbReference type="AlphaFoldDB" id="A0A7S7LWR3"/>
<keyword evidence="1" id="KW-0472">Membrane</keyword>
<evidence type="ECO:0000313" key="3">
    <source>
        <dbReference type="Proteomes" id="UP000593994"/>
    </source>
</evidence>
<gene>
    <name evidence="2" type="ORF">HUE88_03490</name>
</gene>
<evidence type="ECO:0000313" key="2">
    <source>
        <dbReference type="EMBL" id="QOY52762.1"/>
    </source>
</evidence>
<name>A0A7S7LWR3_9BACT</name>
<feature type="transmembrane region" description="Helical" evidence="1">
    <location>
        <begin position="42"/>
        <end position="63"/>
    </location>
</feature>
<keyword evidence="1" id="KW-1133">Transmembrane helix</keyword>
<protein>
    <submittedName>
        <fullName evidence="2">Uncharacterized protein</fullName>
    </submittedName>
</protein>
<sequence length="78" mass="9192">MRRNEKRHSSGTLLPNIYFSLQVIGVLLILSLVIQLVKLFDLAFPIILISCFIAIGFVFYFLIRRKIVIQRQDIYHKK</sequence>
<dbReference type="RefSeq" id="WP_194371115.1">
    <property type="nucleotide sequence ID" value="NZ_CP054492.1"/>
</dbReference>
<feature type="transmembrane region" description="Helical" evidence="1">
    <location>
        <begin position="12"/>
        <end position="36"/>
    </location>
</feature>